<name>A0A967C5R1_9PROT</name>
<dbReference type="Gene3D" id="2.30.120.10">
    <property type="match status" value="1"/>
</dbReference>
<dbReference type="Gene3D" id="3.60.20.10">
    <property type="entry name" value="Glutamine Phosphoribosylpyrophosphate, subunit 1, domain 1"/>
    <property type="match status" value="1"/>
</dbReference>
<dbReference type="PANTHER" id="PTHR34218:SF4">
    <property type="entry name" value="ACYL-HOMOSERINE LACTONE ACYLASE QUIP"/>
    <property type="match status" value="1"/>
</dbReference>
<keyword evidence="5" id="KW-0479">Metal-binding</keyword>
<feature type="active site" description="Nucleophile" evidence="4">
    <location>
        <position position="250"/>
    </location>
</feature>
<protein>
    <submittedName>
        <fullName evidence="7">Penicillin acylase family protein</fullName>
    </submittedName>
</protein>
<evidence type="ECO:0000256" key="4">
    <source>
        <dbReference type="PIRSR" id="PIRSR001227-1"/>
    </source>
</evidence>
<comment type="cofactor">
    <cofactor evidence="5">
        <name>Ca(2+)</name>
        <dbReference type="ChEBI" id="CHEBI:29108"/>
    </cofactor>
    <text evidence="5">Binds 1 Ca(2+) ion per dimer.</text>
</comment>
<dbReference type="InterPro" id="IPR023343">
    <property type="entry name" value="Penicillin_amidase_dom1"/>
</dbReference>
<dbReference type="Gene3D" id="1.10.439.10">
    <property type="entry name" value="Penicillin Amidohydrolase, domain 1"/>
    <property type="match status" value="1"/>
</dbReference>
<comment type="similarity">
    <text evidence="1">Belongs to the peptidase S45 family.</text>
</comment>
<accession>A0A967C5R1</accession>
<dbReference type="InterPro" id="IPR043146">
    <property type="entry name" value="Penicillin_amidase_N_B-knob"/>
</dbReference>
<keyword evidence="8" id="KW-1185">Reference proteome</keyword>
<keyword evidence="6" id="KW-1133">Transmembrane helix</keyword>
<keyword evidence="5" id="KW-0106">Calcium</keyword>
<dbReference type="InterPro" id="IPR002692">
    <property type="entry name" value="S45"/>
</dbReference>
<dbReference type="Gene3D" id="1.10.1400.10">
    <property type="match status" value="1"/>
</dbReference>
<evidence type="ECO:0000256" key="6">
    <source>
        <dbReference type="SAM" id="Phobius"/>
    </source>
</evidence>
<keyword evidence="3" id="KW-0865">Zymogen</keyword>
<dbReference type="InterPro" id="IPR029055">
    <property type="entry name" value="Ntn_hydrolases_N"/>
</dbReference>
<dbReference type="EMBL" id="JAAQPH010000001">
    <property type="protein sequence ID" value="NIA67017.1"/>
    <property type="molecule type" value="Genomic_DNA"/>
</dbReference>
<dbReference type="SUPFAM" id="SSF56235">
    <property type="entry name" value="N-terminal nucleophile aminohydrolases (Ntn hydrolases)"/>
    <property type="match status" value="1"/>
</dbReference>
<comment type="caution">
    <text evidence="7">The sequence shown here is derived from an EMBL/GenBank/DDBJ whole genome shotgun (WGS) entry which is preliminary data.</text>
</comment>
<proteinExistence type="inferred from homology"/>
<dbReference type="PANTHER" id="PTHR34218">
    <property type="entry name" value="PEPTIDASE S45 PENICILLIN AMIDASE"/>
    <property type="match status" value="1"/>
</dbReference>
<dbReference type="GO" id="GO:0016811">
    <property type="term" value="F:hydrolase activity, acting on carbon-nitrogen (but not peptide) bonds, in linear amides"/>
    <property type="evidence" value="ECO:0007669"/>
    <property type="project" value="InterPro"/>
</dbReference>
<feature type="transmembrane region" description="Helical" evidence="6">
    <location>
        <begin position="7"/>
        <end position="30"/>
    </location>
</feature>
<dbReference type="GO" id="GO:0046872">
    <property type="term" value="F:metal ion binding"/>
    <property type="evidence" value="ECO:0007669"/>
    <property type="project" value="UniProtKB-KW"/>
</dbReference>
<feature type="binding site" evidence="5">
    <location>
        <position position="325"/>
    </location>
    <ligand>
        <name>Ca(2+)</name>
        <dbReference type="ChEBI" id="CHEBI:29108"/>
    </ligand>
</feature>
<evidence type="ECO:0000256" key="1">
    <source>
        <dbReference type="ARBA" id="ARBA00006586"/>
    </source>
</evidence>
<evidence type="ECO:0000256" key="2">
    <source>
        <dbReference type="ARBA" id="ARBA00022801"/>
    </source>
</evidence>
<dbReference type="AlphaFoldDB" id="A0A967C5R1"/>
<gene>
    <name evidence="7" type="ORF">HBA54_00250</name>
</gene>
<reference evidence="7" key="1">
    <citation type="submission" date="2020-03" db="EMBL/GenBank/DDBJ databases">
        <title>Genome of Pelagibius litoralis DSM 21314T.</title>
        <authorList>
            <person name="Wang G."/>
        </authorList>
    </citation>
    <scope>NUCLEOTIDE SEQUENCE</scope>
    <source>
        <strain evidence="7">DSM 21314</strain>
    </source>
</reference>
<evidence type="ECO:0000256" key="5">
    <source>
        <dbReference type="PIRSR" id="PIRSR001227-2"/>
    </source>
</evidence>
<dbReference type="Proteomes" id="UP000761264">
    <property type="component" value="Unassembled WGS sequence"/>
</dbReference>
<keyword evidence="6" id="KW-0812">Transmembrane</keyword>
<evidence type="ECO:0000313" key="7">
    <source>
        <dbReference type="EMBL" id="NIA67017.1"/>
    </source>
</evidence>
<feature type="binding site" evidence="5">
    <location>
        <position position="191"/>
    </location>
    <ligand>
        <name>Ca(2+)</name>
        <dbReference type="ChEBI" id="CHEBI:29108"/>
    </ligand>
</feature>
<dbReference type="InterPro" id="IPR014395">
    <property type="entry name" value="Pen/GL7ACA/AHL_acylase"/>
</dbReference>
<sequence>MRKLLRILPWALGGVAGLTLIAGLGVYLWLLGSLPTTKGELTLAGLQGEVKILRDRDGLVNIRAENELDLYRGLGFVHAQERLWQMDFMRRTASGRLSEVIGETTLDLDRFFRTLGFRQLAEANLDHLSAATRATLEAYAQGVNAFLENRTGPLPLEFQILRYSPEPWTAADSLLWGRLMALRLSDNWRSELSRARLAGRFSPEKISALWPSYPDDGPVTLRGRASLVDKGVAERLSTLLPPWLEPTGASNAWTLGGSRTTSGKPILANDPHLSLESPGVWMLARLEAPGITLAGATAPGVPFLVLGHNERLAWGFTTTQSDTQDFFIERLMADDPDRYESPEGPLAFGSRDEVIRVRDGDAVRLIVRSTRHGPVMSDVIPASSAETGAVLALSWPALREDDRTADALYGINHARNWGEFRAALRQFHSPQQNILYADVDGNIGFVAPARVPIRRAGNGQHPVPGWNGEFDWIGFVPFDELPSVINPRSDLVINANNKMVPDSYPHLIAVDWPPPYRAERIAAALAGRGPHHDVTASVILQQDIVASGAKKILPRLLSVPPNSARGVMAISMLRSWDLRMHRNAPEPLIIQAWVWALGREILADELGGNYRDFLNGGLYTVERLIDEESSWCDNTDTEPVETCDAQIAASLDIALDLLSDRFGDDMNHWRWGEAHATKFSHPVLSRIPVINRLFAQNVESDGGDDTVNRASARLGGPEDSLFENVHGAGFRAVYDLADLDLSRFMIATGQSGNPLSSLYGSLSYRWRDGLNVSLAPETWAVAEQLKLLPKRE</sequence>
<keyword evidence="2" id="KW-0378">Hydrolase</keyword>
<evidence type="ECO:0000256" key="3">
    <source>
        <dbReference type="ARBA" id="ARBA00023145"/>
    </source>
</evidence>
<dbReference type="PIRSF" id="PIRSF001227">
    <property type="entry name" value="Pen_acylase"/>
    <property type="match status" value="1"/>
</dbReference>
<organism evidence="7 8">
    <name type="scientific">Pelagibius litoralis</name>
    <dbReference type="NCBI Taxonomy" id="374515"/>
    <lineage>
        <taxon>Bacteria</taxon>
        <taxon>Pseudomonadati</taxon>
        <taxon>Pseudomonadota</taxon>
        <taxon>Alphaproteobacteria</taxon>
        <taxon>Rhodospirillales</taxon>
        <taxon>Rhodovibrionaceae</taxon>
        <taxon>Pelagibius</taxon>
    </lineage>
</organism>
<evidence type="ECO:0000313" key="8">
    <source>
        <dbReference type="Proteomes" id="UP000761264"/>
    </source>
</evidence>
<keyword evidence="6" id="KW-0472">Membrane</keyword>
<dbReference type="InterPro" id="IPR043147">
    <property type="entry name" value="Penicillin_amidase_A-knob"/>
</dbReference>
<dbReference type="RefSeq" id="WP_167220313.1">
    <property type="nucleotide sequence ID" value="NZ_JAAQPH010000001.1"/>
</dbReference>
<dbReference type="GO" id="GO:0017000">
    <property type="term" value="P:antibiotic biosynthetic process"/>
    <property type="evidence" value="ECO:0007669"/>
    <property type="project" value="InterPro"/>
</dbReference>
<dbReference type="Pfam" id="PF01804">
    <property type="entry name" value="Penicil_amidase"/>
    <property type="match status" value="1"/>
</dbReference>
<feature type="binding site" evidence="5">
    <location>
        <position position="322"/>
    </location>
    <ligand>
        <name>Ca(2+)</name>
        <dbReference type="ChEBI" id="CHEBI:29108"/>
    </ligand>
</feature>
<dbReference type="CDD" id="cd03747">
    <property type="entry name" value="Ntn_PGA_like"/>
    <property type="match status" value="1"/>
</dbReference>